<protein>
    <recommendedName>
        <fullName evidence="2">YdbS-like PH domain-containing protein</fullName>
    </recommendedName>
</protein>
<keyword evidence="1" id="KW-0812">Transmembrane</keyword>
<dbReference type="EMBL" id="VDFR01000082">
    <property type="protein sequence ID" value="TNC43231.1"/>
    <property type="molecule type" value="Genomic_DNA"/>
</dbReference>
<dbReference type="Pfam" id="PF03703">
    <property type="entry name" value="bPH_2"/>
    <property type="match status" value="1"/>
</dbReference>
<dbReference type="PANTHER" id="PTHR34473">
    <property type="entry name" value="UPF0699 TRANSMEMBRANE PROTEIN YDBS"/>
    <property type="match status" value="1"/>
</dbReference>
<dbReference type="AlphaFoldDB" id="A0A5C4MMG3"/>
<dbReference type="PANTHER" id="PTHR34473:SF3">
    <property type="entry name" value="TRANSMEMBRANE PROTEIN-RELATED"/>
    <property type="match status" value="1"/>
</dbReference>
<comment type="caution">
    <text evidence="3">The sequence shown here is derived from an EMBL/GenBank/DDBJ whole genome shotgun (WGS) entry which is preliminary data.</text>
</comment>
<feature type="transmembrane region" description="Helical" evidence="1">
    <location>
        <begin position="23"/>
        <end position="45"/>
    </location>
</feature>
<accession>A0A5C4MMG3</accession>
<dbReference type="OrthoDB" id="7364633at2"/>
<keyword evidence="1" id="KW-1133">Transmembrane helix</keyword>
<evidence type="ECO:0000313" key="4">
    <source>
        <dbReference type="Proteomes" id="UP000306740"/>
    </source>
</evidence>
<dbReference type="InterPro" id="IPR005182">
    <property type="entry name" value="YdbS-like_PH"/>
</dbReference>
<dbReference type="Proteomes" id="UP000306740">
    <property type="component" value="Unassembled WGS sequence"/>
</dbReference>
<evidence type="ECO:0000313" key="3">
    <source>
        <dbReference type="EMBL" id="TNC43231.1"/>
    </source>
</evidence>
<evidence type="ECO:0000256" key="1">
    <source>
        <dbReference type="SAM" id="Phobius"/>
    </source>
</evidence>
<feature type="domain" description="YdbS-like PH" evidence="2">
    <location>
        <begin position="51"/>
        <end position="127"/>
    </location>
</feature>
<proteinExistence type="predicted"/>
<evidence type="ECO:0000259" key="2">
    <source>
        <dbReference type="Pfam" id="PF03703"/>
    </source>
</evidence>
<gene>
    <name evidence="3" type="ORF">FHE65_18770</name>
</gene>
<organism evidence="3 4">
    <name type="scientific">Mumia zhuanghuii</name>
    <dbReference type="NCBI Taxonomy" id="2585211"/>
    <lineage>
        <taxon>Bacteria</taxon>
        <taxon>Bacillati</taxon>
        <taxon>Actinomycetota</taxon>
        <taxon>Actinomycetes</taxon>
        <taxon>Propionibacteriales</taxon>
        <taxon>Nocardioidaceae</taxon>
        <taxon>Mumia</taxon>
    </lineage>
</organism>
<reference evidence="3 4" key="1">
    <citation type="submission" date="2019-05" db="EMBL/GenBank/DDBJ databases">
        <title>Mumia sp. nov., isolated from the intestinal contents of plateau pika (Ochotona curzoniae) in the Qinghai-Tibet plateau of China.</title>
        <authorList>
            <person name="Tian Z."/>
        </authorList>
    </citation>
    <scope>NUCLEOTIDE SEQUENCE [LARGE SCALE GENOMIC DNA]</scope>
    <source>
        <strain evidence="4">527</strain>
    </source>
</reference>
<keyword evidence="1" id="KW-0472">Membrane</keyword>
<name>A0A5C4MMG3_9ACTN</name>
<sequence>MFVVWIGVPTAIACVAVALVLQWWWLVALLAAAGLAGIVWGWFWAARSQAAWGFAENAEDLWIRRGVAWKRLVAVPYGRVQYVDVTAGPLQRAYGIATVSLHTASSSTSAVIPGVPADDAVRLRDRLTELGKTRGSGI</sequence>